<proteinExistence type="predicted"/>
<dbReference type="AlphaFoldDB" id="A0A835FIU9"/>
<keyword evidence="1" id="KW-0732">Signal</keyword>
<comment type="caution">
    <text evidence="2">The sequence shown here is derived from an EMBL/GenBank/DDBJ whole genome shotgun (WGS) entry which is preliminary data.</text>
</comment>
<accession>A0A835FIU9</accession>
<gene>
    <name evidence="2" type="ORF">HU200_010621</name>
</gene>
<feature type="signal peptide" evidence="1">
    <location>
        <begin position="1"/>
        <end position="29"/>
    </location>
</feature>
<organism evidence="2 3">
    <name type="scientific">Digitaria exilis</name>
    <dbReference type="NCBI Taxonomy" id="1010633"/>
    <lineage>
        <taxon>Eukaryota</taxon>
        <taxon>Viridiplantae</taxon>
        <taxon>Streptophyta</taxon>
        <taxon>Embryophyta</taxon>
        <taxon>Tracheophyta</taxon>
        <taxon>Spermatophyta</taxon>
        <taxon>Magnoliopsida</taxon>
        <taxon>Liliopsida</taxon>
        <taxon>Poales</taxon>
        <taxon>Poaceae</taxon>
        <taxon>PACMAD clade</taxon>
        <taxon>Panicoideae</taxon>
        <taxon>Panicodae</taxon>
        <taxon>Paniceae</taxon>
        <taxon>Anthephorinae</taxon>
        <taxon>Digitaria</taxon>
    </lineage>
</organism>
<feature type="chain" id="PRO_5032944942" evidence="1">
    <location>
        <begin position="30"/>
        <end position="113"/>
    </location>
</feature>
<dbReference type="Proteomes" id="UP000636709">
    <property type="component" value="Unassembled WGS sequence"/>
</dbReference>
<keyword evidence="3" id="KW-1185">Reference proteome</keyword>
<protein>
    <submittedName>
        <fullName evidence="2">Uncharacterized protein</fullName>
    </submittedName>
</protein>
<evidence type="ECO:0000313" key="2">
    <source>
        <dbReference type="EMBL" id="KAF8758252.1"/>
    </source>
</evidence>
<reference evidence="2" key="1">
    <citation type="submission" date="2020-07" db="EMBL/GenBank/DDBJ databases">
        <title>Genome sequence and genetic diversity analysis of an under-domesticated orphan crop, white fonio (Digitaria exilis).</title>
        <authorList>
            <person name="Bennetzen J.L."/>
            <person name="Chen S."/>
            <person name="Ma X."/>
            <person name="Wang X."/>
            <person name="Yssel A.E.J."/>
            <person name="Chaluvadi S.R."/>
            <person name="Johnson M."/>
            <person name="Gangashetty P."/>
            <person name="Hamidou F."/>
            <person name="Sanogo M.D."/>
            <person name="Zwaenepoel A."/>
            <person name="Wallace J."/>
            <person name="Van De Peer Y."/>
            <person name="Van Deynze A."/>
        </authorList>
    </citation>
    <scope>NUCLEOTIDE SEQUENCE</scope>
    <source>
        <tissue evidence="2">Leaves</tissue>
    </source>
</reference>
<name>A0A835FIU9_9POAL</name>
<evidence type="ECO:0000313" key="3">
    <source>
        <dbReference type="Proteomes" id="UP000636709"/>
    </source>
</evidence>
<dbReference type="EMBL" id="JACEFO010000732">
    <property type="protein sequence ID" value="KAF8758252.1"/>
    <property type="molecule type" value="Genomic_DNA"/>
</dbReference>
<sequence length="113" mass="12100">MARHRSLPYRASLVLLVLVGLLLSSFATATPTLECGGWGRKLLVTAPRVSPDTRSSPGSQQEMVIGGWRWGPASAAVCRGPTRTRLTTSTAQQVRTYVRILSALPVAALRPCA</sequence>
<evidence type="ECO:0000256" key="1">
    <source>
        <dbReference type="SAM" id="SignalP"/>
    </source>
</evidence>